<dbReference type="SMART" id="SM00560">
    <property type="entry name" value="LamGL"/>
    <property type="match status" value="1"/>
</dbReference>
<dbReference type="Gene3D" id="2.60.120.200">
    <property type="match status" value="1"/>
</dbReference>
<dbReference type="Proteomes" id="UP000800984">
    <property type="component" value="Unassembled WGS sequence"/>
</dbReference>
<name>A0ABX0I3B9_9FLAO</name>
<protein>
    <submittedName>
        <fullName evidence="5">T9SS type A sorting domain-containing protein</fullName>
    </submittedName>
</protein>
<organism evidence="5 6">
    <name type="scientific">Flavobacterium difficile</name>
    <dbReference type="NCBI Taxonomy" id="2709659"/>
    <lineage>
        <taxon>Bacteria</taxon>
        <taxon>Pseudomonadati</taxon>
        <taxon>Bacteroidota</taxon>
        <taxon>Flavobacteriia</taxon>
        <taxon>Flavobacteriales</taxon>
        <taxon>Flavobacteriaceae</taxon>
        <taxon>Flavobacterium</taxon>
    </lineage>
</organism>
<evidence type="ECO:0000256" key="3">
    <source>
        <dbReference type="SAM" id="SignalP"/>
    </source>
</evidence>
<feature type="signal peptide" evidence="3">
    <location>
        <begin position="1"/>
        <end position="21"/>
    </location>
</feature>
<dbReference type="SUPFAM" id="SSF49899">
    <property type="entry name" value="Concanavalin A-like lectins/glucanases"/>
    <property type="match status" value="1"/>
</dbReference>
<evidence type="ECO:0000256" key="1">
    <source>
        <dbReference type="ARBA" id="ARBA00022729"/>
    </source>
</evidence>
<evidence type="ECO:0000313" key="6">
    <source>
        <dbReference type="Proteomes" id="UP000800984"/>
    </source>
</evidence>
<dbReference type="NCBIfam" id="TIGR04183">
    <property type="entry name" value="Por_Secre_tail"/>
    <property type="match status" value="1"/>
</dbReference>
<dbReference type="InterPro" id="IPR058515">
    <property type="entry name" value="DUF8202"/>
</dbReference>
<dbReference type="Pfam" id="PF26628">
    <property type="entry name" value="DUF8202"/>
    <property type="match status" value="1"/>
</dbReference>
<accession>A0ABX0I3B9</accession>
<evidence type="ECO:0000256" key="2">
    <source>
        <dbReference type="ARBA" id="ARBA00023157"/>
    </source>
</evidence>
<feature type="chain" id="PRO_5046324854" evidence="3">
    <location>
        <begin position="22"/>
        <end position="1548"/>
    </location>
</feature>
<dbReference type="PROSITE" id="PS51257">
    <property type="entry name" value="PROKAR_LIPOPROTEIN"/>
    <property type="match status" value="1"/>
</dbReference>
<gene>
    <name evidence="5" type="ORF">G4D72_00800</name>
</gene>
<proteinExistence type="predicted"/>
<dbReference type="EMBL" id="JAAJBT010000001">
    <property type="protein sequence ID" value="NHM00643.1"/>
    <property type="molecule type" value="Genomic_DNA"/>
</dbReference>
<dbReference type="RefSeq" id="WP_166075679.1">
    <property type="nucleotide sequence ID" value="NZ_JAAJBT010000001.1"/>
</dbReference>
<dbReference type="InterPro" id="IPR026444">
    <property type="entry name" value="Secre_tail"/>
</dbReference>
<reference evidence="5 6" key="1">
    <citation type="submission" date="2020-02" db="EMBL/GenBank/DDBJ databases">
        <authorList>
            <person name="Chen W.-M."/>
        </authorList>
    </citation>
    <scope>NUCLEOTIDE SEQUENCE [LARGE SCALE GENOMIC DNA]</scope>
    <source>
        <strain evidence="5 6">KDG-16</strain>
    </source>
</reference>
<comment type="caution">
    <text evidence="5">The sequence shown here is derived from an EMBL/GenBank/DDBJ whole genome shotgun (WGS) entry which is preliminary data.</text>
</comment>
<keyword evidence="2" id="KW-1015">Disulfide bond</keyword>
<evidence type="ECO:0000313" key="5">
    <source>
        <dbReference type="EMBL" id="NHM00643.1"/>
    </source>
</evidence>
<keyword evidence="6" id="KW-1185">Reference proteome</keyword>
<dbReference type="InterPro" id="IPR013320">
    <property type="entry name" value="ConA-like_dom_sf"/>
</dbReference>
<dbReference type="InterPro" id="IPR006558">
    <property type="entry name" value="LamG-like"/>
</dbReference>
<keyword evidence="1 3" id="KW-0732">Signal</keyword>
<feature type="domain" description="LamG-like jellyroll fold" evidence="4">
    <location>
        <begin position="731"/>
        <end position="868"/>
    </location>
</feature>
<dbReference type="Pfam" id="PF13385">
    <property type="entry name" value="Laminin_G_3"/>
    <property type="match status" value="1"/>
</dbReference>
<sequence length="1548" mass="170794">MKKKLKFYILIGFILSCFSHAQTTIFNSNFANSIGNNNWTVDANWVNNSSNSFAGVGNYLHTLQNGANNYNINVNNNRATSPTINLTGYERLTVEFRLYLKTSTAAGDLDRLSLEYETNNIPTIANGNSNALTWFTLGRLQSQEVLSNNWYNSTMLLPAATLPTFYWKQNNGGWLDCKMELPAQAFDNKPAVRFRFNFSSDGNGSVGNGVAVDDFVVKGYLTTPKTYLTASCSPTLFNNLEGWWKADALSGTFTHGQAIPNWTNSANILNNWTDLKNANVANQPVYIDTPAENINFNPVVKFDGINDFLMARQGFYNDEIFIVIKTADPIQKGTARVDVIMGEDYTRDGGNQDVTGISVNETSSRYTPNNDFAAYNQGPRDNYGKALLHPTLAYDRPVVFNTRINTTNNGQDLLLDAINLAAAPFPPTLSAEVNPTTYHKVTNSKFLLGRSTYFDTSGFLKGNVAEILVFSATKSAADRDIINTYLALKYGANLGLHPNPAAGVPHAPYPYKNSAGQFLFLGQIPGHPDYGFTYNVCAIGRDDCMGLNQKQSYSVDPQTYVTVGLGDIYVKNTLNPNNFTSDKDFLIWGSTLEDLASPTTDLAIGLGPAVTTFTSVTNRTWKFKEIKGLPTSDVGTVKLQIETAGLLIPITGPEDAIVMIVSDSPNFDPATDNIETVFMTQNGIYHQCYYDFDGTKFVKFGIAHETLAPFHMDFDGVNDKIQLGNNLNLNANFTISSWVNTSGSNATLSDKTIVSKFNSLTADGYSFSLTDANRVKFISKKAGVTTTIISNTVLPINTWRNVAVTYDGTNLRMYIDGILDRTNALSAPSTSNNIFSVASNYIDKLTILDVFKGKLDELRIYNKALTVTELRFVMNQELEKIGLAIKGKELPLSITKNDISAKVWSDLVLYFNFNSYLGTHINDLSNNRLRGSLIDRTGYLINVQTSPIPYITTNDGNCNLAATWSGGSELYVPGSTLNVNGVNTEVTWNIIRNSRNVVFNNASQSLSVLGLINTANVFSIANDSKLEISHYLKNDGGIDLVGKSQLIQPINSDLDVTSAGFLERDILGQSKRFNYNFISSPVSTLSTVSNNSGYVINSVLKDATIESSLQNITWTNSYDGLPTTPITLSRRWLYAFRNTAGTYSNWVALNENSSLIAGNGFTLKGLKPTNGTQTYTFTGKPNNGTISFPINANNLTLVGNPYPSALDTNAFLTTNASSLVGTVYFWEHSVLNDSHILREYRGGYAARNLTGGVPPVAPVGILDLGGNVKTPNRYIPVGQGFFVTASASGGTITFNNTMRAFVKEDQANSNTLFRQDVSNTNLREVDEFKKVRLKVTLPEGNSRELLLGFMNENATNKFDNLYDGEIYDQFESDAGFLLENKKLCILGTGYFNKSNVFDLNIKTKISGVTTIELIDFKNHPSEEPIYLYDKKNNTYTNLIRSSFTNVLENGEYSDRFQLVFEKQAAIDTANDFVVYYNNAAQTLNLFNDVQGTKLVKVEIFDIQGKLLFTHDVSENKASYSFNKAFATGVYLVRITANNKVQNTKFIAE</sequence>
<evidence type="ECO:0000259" key="4">
    <source>
        <dbReference type="SMART" id="SM00560"/>
    </source>
</evidence>